<dbReference type="Proteomes" id="UP000049023">
    <property type="component" value="Unassembled WGS sequence"/>
</dbReference>
<evidence type="ECO:0000313" key="6">
    <source>
        <dbReference type="Proteomes" id="UP000048289"/>
    </source>
</evidence>
<protein>
    <submittedName>
        <fullName evidence="4">Uncharacterized protein</fullName>
    </submittedName>
</protein>
<dbReference type="EMBL" id="CSAE01000575">
    <property type="protein sequence ID" value="COW55475.1"/>
    <property type="molecule type" value="Genomic_DNA"/>
</dbReference>
<accession>A0A0T9DH94</accession>
<dbReference type="EMBL" id="CFOE01000576">
    <property type="protein sequence ID" value="CFE43306.1"/>
    <property type="molecule type" value="Genomic_DNA"/>
</dbReference>
<reference evidence="5 6" key="1">
    <citation type="submission" date="2015-03" db="EMBL/GenBank/DDBJ databases">
        <authorList>
            <consortium name="Pathogen Informatics"/>
        </authorList>
    </citation>
    <scope>NUCLEOTIDE SEQUENCE [LARGE SCALE GENOMIC DNA]</scope>
    <source>
        <strain evidence="3 7">Bir 187</strain>
        <strain evidence="2 6">G09901357</strain>
        <strain evidence="5">K00500041</strain>
    </source>
</reference>
<dbReference type="EMBL" id="CNFU01000681">
    <property type="protein sequence ID" value="CKS31718.1"/>
    <property type="molecule type" value="Genomic_DNA"/>
</dbReference>
<name>A0A0T9DH94_MYCTX</name>
<organism evidence="4 5">
    <name type="scientific">Mycobacterium tuberculosis</name>
    <dbReference type="NCBI Taxonomy" id="1773"/>
    <lineage>
        <taxon>Bacteria</taxon>
        <taxon>Bacillati</taxon>
        <taxon>Actinomycetota</taxon>
        <taxon>Actinomycetes</taxon>
        <taxon>Mycobacteriales</taxon>
        <taxon>Mycobacteriaceae</taxon>
        <taxon>Mycobacterium</taxon>
        <taxon>Mycobacterium tuberculosis complex</taxon>
    </lineage>
</organism>
<dbReference type="Proteomes" id="UP000038802">
    <property type="component" value="Unassembled WGS sequence"/>
</dbReference>
<evidence type="ECO:0000313" key="4">
    <source>
        <dbReference type="EMBL" id="COW55475.1"/>
    </source>
</evidence>
<reference evidence="4" key="2">
    <citation type="submission" date="2015-03" db="EMBL/GenBank/DDBJ databases">
        <authorList>
            <person name="Murphy D."/>
        </authorList>
    </citation>
    <scope>NUCLEOTIDE SEQUENCE [LARGE SCALE GENOMIC DNA]</scope>
    <source>
        <strain evidence="4">K00500041</strain>
    </source>
</reference>
<dbReference type="AlphaFoldDB" id="A0A0T9DH94"/>
<evidence type="ECO:0000313" key="7">
    <source>
        <dbReference type="Proteomes" id="UP000049023"/>
    </source>
</evidence>
<evidence type="ECO:0000313" key="3">
    <source>
        <dbReference type="EMBL" id="CKS31718.1"/>
    </source>
</evidence>
<evidence type="ECO:0000256" key="1">
    <source>
        <dbReference type="SAM" id="MobiDB-lite"/>
    </source>
</evidence>
<gene>
    <name evidence="2" type="ORF">ERS007681_03381</name>
    <name evidence="4" type="ORF">ERS007703_03848</name>
    <name evidence="3" type="ORF">ERS027661_02903</name>
</gene>
<sequence>MVHLVAVLAPVVDALAHTGQVGCQGGVFGNRQSPCPQRQVCLMQGGRAKALHVAQPVADHPQPAARGDRRVFLAQRSRRAVAGVGERRLALLDEAGVERLEVVQPEEDLAADLEDLGHRVVVAGGEPFGNVGDGPGVQGDVLAGAPVAAGGGPGQPSLAVDQRQRDAVDLELTQVMCGVSDLGMDAAGPGGEFVGGERVVEAEHSFEMVDGLEIRGEAGTADQLGRRIGRAQLGMLLLEGFQTAQQLVEFRVADDRRVPHVITELVLTHLLGQCLPLPQHLGSGLIGVWGAHSGRLAEGALPSDGLWVPRERLSDITGKPDRGAGPLPRRIGQTTRRADAESIA</sequence>
<evidence type="ECO:0000313" key="2">
    <source>
        <dbReference type="EMBL" id="CFE43306.1"/>
    </source>
</evidence>
<evidence type="ECO:0000313" key="5">
    <source>
        <dbReference type="Proteomes" id="UP000038802"/>
    </source>
</evidence>
<feature type="region of interest" description="Disordered" evidence="1">
    <location>
        <begin position="314"/>
        <end position="344"/>
    </location>
</feature>
<proteinExistence type="predicted"/>
<dbReference type="Proteomes" id="UP000048289">
    <property type="component" value="Unassembled WGS sequence"/>
</dbReference>